<feature type="transmembrane region" description="Helical" evidence="8">
    <location>
        <begin position="30"/>
        <end position="49"/>
    </location>
</feature>
<dbReference type="InterPro" id="IPR051629">
    <property type="entry name" value="Sulfite_efflux_TDT"/>
</dbReference>
<dbReference type="Gene3D" id="1.50.10.150">
    <property type="entry name" value="Voltage-dependent anion channel"/>
    <property type="match status" value="1"/>
</dbReference>
<evidence type="ECO:0000256" key="7">
    <source>
        <dbReference type="ARBA" id="ARBA00023136"/>
    </source>
</evidence>
<feature type="transmembrane region" description="Helical" evidence="8">
    <location>
        <begin position="195"/>
        <end position="221"/>
    </location>
</feature>
<keyword evidence="5 8" id="KW-0812">Transmembrane</keyword>
<feature type="transmembrane region" description="Helical" evidence="8">
    <location>
        <begin position="233"/>
        <end position="253"/>
    </location>
</feature>
<dbReference type="PANTHER" id="PTHR31686:SF1">
    <property type="entry name" value="SULFITE EFFLUX PUMP SSU1"/>
    <property type="match status" value="1"/>
</dbReference>
<feature type="transmembrane region" description="Helical" evidence="8">
    <location>
        <begin position="273"/>
        <end position="300"/>
    </location>
</feature>
<accession>A0A423GFF2</accession>
<feature type="transmembrane region" description="Helical" evidence="8">
    <location>
        <begin position="132"/>
        <end position="153"/>
    </location>
</feature>
<comment type="similarity">
    <text evidence="2">Belongs to the tellurite-resistance/dicarboxylate transporter (TDT) family.</text>
</comment>
<comment type="caution">
    <text evidence="9">The sequence shown here is derived from an EMBL/GenBank/DDBJ whole genome shotgun (WGS) entry which is preliminary data.</text>
</comment>
<name>A0A423GFF2_9PSED</name>
<dbReference type="Proteomes" id="UP000284049">
    <property type="component" value="Unassembled WGS sequence"/>
</dbReference>
<evidence type="ECO:0000313" key="9">
    <source>
        <dbReference type="EMBL" id="ROM85912.1"/>
    </source>
</evidence>
<feature type="transmembrane region" description="Helical" evidence="8">
    <location>
        <begin position="61"/>
        <end position="84"/>
    </location>
</feature>
<dbReference type="RefSeq" id="WP_123578382.1">
    <property type="nucleotide sequence ID" value="NZ_MOBC01000003.1"/>
</dbReference>
<feature type="transmembrane region" description="Helical" evidence="8">
    <location>
        <begin position="96"/>
        <end position="120"/>
    </location>
</feature>
<comment type="subcellular location">
    <subcellularLocation>
        <location evidence="1">Cell membrane</location>
        <topology evidence="1">Multi-pass membrane protein</topology>
    </subcellularLocation>
</comment>
<evidence type="ECO:0000256" key="6">
    <source>
        <dbReference type="ARBA" id="ARBA00022989"/>
    </source>
</evidence>
<keyword evidence="7 8" id="KW-0472">Membrane</keyword>
<dbReference type="Pfam" id="PF03595">
    <property type="entry name" value="SLAC1"/>
    <property type="match status" value="1"/>
</dbReference>
<dbReference type="InterPro" id="IPR038665">
    <property type="entry name" value="Voltage-dep_anion_channel_sf"/>
</dbReference>
<keyword evidence="3" id="KW-0813">Transport</keyword>
<proteinExistence type="inferred from homology"/>
<dbReference type="AlphaFoldDB" id="A0A423GFF2"/>
<feature type="transmembrane region" description="Helical" evidence="8">
    <location>
        <begin position="165"/>
        <end position="189"/>
    </location>
</feature>
<feature type="transmembrane region" description="Helical" evidence="8">
    <location>
        <begin position="338"/>
        <end position="358"/>
    </location>
</feature>
<protein>
    <submittedName>
        <fullName evidence="9">C4-dicarboxylate ABC transporter</fullName>
    </submittedName>
</protein>
<dbReference type="InterPro" id="IPR004695">
    <property type="entry name" value="SLAC1/Mae1/Ssu1/TehA"/>
</dbReference>
<evidence type="ECO:0000256" key="3">
    <source>
        <dbReference type="ARBA" id="ARBA00022448"/>
    </source>
</evidence>
<evidence type="ECO:0000256" key="5">
    <source>
        <dbReference type="ARBA" id="ARBA00022692"/>
    </source>
</evidence>
<evidence type="ECO:0000256" key="2">
    <source>
        <dbReference type="ARBA" id="ARBA00008566"/>
    </source>
</evidence>
<evidence type="ECO:0000256" key="1">
    <source>
        <dbReference type="ARBA" id="ARBA00004651"/>
    </source>
</evidence>
<dbReference type="GO" id="GO:0005886">
    <property type="term" value="C:plasma membrane"/>
    <property type="evidence" value="ECO:0007669"/>
    <property type="project" value="UniProtKB-SubCell"/>
</dbReference>
<sequence>MPCCAAKTRLRPLSHLPRPLEAIRQFTPNWFAVTMGTGVLALALAQWPGSVPALRVVGEGLWVFNTLLFILFAGLYAARWLLFFDEARRIFGHSTVSMFFGTIPMGLATLINGLLVFGLPRWGDAVVPLAQALWWVDVAMSLACGVLIPFLMFTRQEHRIDQMTAVWLLPVVAAEVAAASGGLLAPHLADAHAQLIMLITSYVLWAFSLPVAFSILTILLLRMALHKLPHENMAASSWLALGPIGTGALGMLLLGGEAPLIFTANGLSGVGEIAAGLGLVAGITLWGLGFWWMLMGLLITARYLREGIPFNLGWWGFTFPLGVYALTTLKLADLLGLGFFDVFGSVLVVLLALMWLIVGRRTVMGAWHGELFVSPCIAGLAK</sequence>
<feature type="transmembrane region" description="Helical" evidence="8">
    <location>
        <begin position="312"/>
        <end position="332"/>
    </location>
</feature>
<keyword evidence="6 8" id="KW-1133">Transmembrane helix</keyword>
<dbReference type="PANTHER" id="PTHR31686">
    <property type="match status" value="1"/>
</dbReference>
<evidence type="ECO:0000313" key="10">
    <source>
        <dbReference type="Proteomes" id="UP000284049"/>
    </source>
</evidence>
<gene>
    <name evidence="9" type="ORF">BK652_04875</name>
</gene>
<evidence type="ECO:0000256" key="8">
    <source>
        <dbReference type="SAM" id="Phobius"/>
    </source>
</evidence>
<reference evidence="9 10" key="1">
    <citation type="submission" date="2016-10" db="EMBL/GenBank/DDBJ databases">
        <title>Comparative genome analysis of multiple Pseudomonas spp. focuses on biocontrol and plant growth promoting traits.</title>
        <authorList>
            <person name="Tao X.-Y."/>
            <person name="Taylor C.G."/>
        </authorList>
    </citation>
    <scope>NUCLEOTIDE SEQUENCE [LARGE SCALE GENOMIC DNA]</scope>
    <source>
        <strain evidence="9 10">Wood3</strain>
    </source>
</reference>
<organism evidence="9 10">
    <name type="scientific">Pseudomonas brassicacearum</name>
    <dbReference type="NCBI Taxonomy" id="930166"/>
    <lineage>
        <taxon>Bacteria</taxon>
        <taxon>Pseudomonadati</taxon>
        <taxon>Pseudomonadota</taxon>
        <taxon>Gammaproteobacteria</taxon>
        <taxon>Pseudomonadales</taxon>
        <taxon>Pseudomonadaceae</taxon>
        <taxon>Pseudomonas</taxon>
    </lineage>
</organism>
<dbReference type="CDD" id="cd09318">
    <property type="entry name" value="TDT_SSU1"/>
    <property type="match status" value="1"/>
</dbReference>
<keyword evidence="4" id="KW-1003">Cell membrane</keyword>
<dbReference type="GO" id="GO:0000319">
    <property type="term" value="F:sulfite transmembrane transporter activity"/>
    <property type="evidence" value="ECO:0007669"/>
    <property type="project" value="TreeGrafter"/>
</dbReference>
<dbReference type="EMBL" id="MOBC01000003">
    <property type="protein sequence ID" value="ROM85912.1"/>
    <property type="molecule type" value="Genomic_DNA"/>
</dbReference>
<evidence type="ECO:0000256" key="4">
    <source>
        <dbReference type="ARBA" id="ARBA00022475"/>
    </source>
</evidence>